<keyword evidence="7 12" id="KW-0539">Nucleus</keyword>
<feature type="region of interest" description="Disordered" evidence="14">
    <location>
        <begin position="435"/>
        <end position="476"/>
    </location>
</feature>
<evidence type="ECO:0000313" key="18">
    <source>
        <dbReference type="EMBL" id="TRZ24012.1"/>
    </source>
</evidence>
<dbReference type="PANTHER" id="PTHR24329:SF542">
    <property type="entry name" value="DORSAL ROOT GANGLIA HOMEOBOX PROTEIN"/>
    <property type="match status" value="1"/>
</dbReference>
<comment type="subunit">
    <text evidence="9">Interacts with RGMB.</text>
</comment>
<evidence type="ECO:0000256" key="11">
    <source>
        <dbReference type="ARBA" id="ARBA00078248"/>
    </source>
</evidence>
<dbReference type="Proteomes" id="UP000796761">
    <property type="component" value="Unassembled WGS sequence"/>
</dbReference>
<feature type="DNA-binding region" description="Homeobox" evidence="12">
    <location>
        <begin position="378"/>
        <end position="437"/>
    </location>
</feature>
<keyword evidence="4 12" id="KW-0238">DNA-binding</keyword>
<name>A0A8K1GSK8_9PASS</name>
<gene>
    <name evidence="18" type="ORF">HGM15179_003064</name>
</gene>
<dbReference type="OrthoDB" id="6159439at2759"/>
<dbReference type="Gene3D" id="2.60.120.970">
    <property type="match status" value="1"/>
</dbReference>
<dbReference type="CDD" id="cd00086">
    <property type="entry name" value="homeodomain"/>
    <property type="match status" value="1"/>
</dbReference>
<evidence type="ECO:0000256" key="1">
    <source>
        <dbReference type="ARBA" id="ARBA00004123"/>
    </source>
</evidence>
<dbReference type="InterPro" id="IPR001356">
    <property type="entry name" value="HD"/>
</dbReference>
<evidence type="ECO:0000256" key="13">
    <source>
        <dbReference type="RuleBase" id="RU000682"/>
    </source>
</evidence>
<evidence type="ECO:0000256" key="7">
    <source>
        <dbReference type="ARBA" id="ARBA00023242"/>
    </source>
</evidence>
<evidence type="ECO:0000256" key="9">
    <source>
        <dbReference type="ARBA" id="ARBA00064347"/>
    </source>
</evidence>
<dbReference type="FunFam" id="1.10.10.60:FF:000126">
    <property type="entry name" value="dorsal root ganglia homeobox protein-like"/>
    <property type="match status" value="1"/>
</dbReference>
<feature type="domain" description="Homeobox" evidence="16">
    <location>
        <begin position="376"/>
        <end position="436"/>
    </location>
</feature>
<reference evidence="18" key="1">
    <citation type="submission" date="2019-04" db="EMBL/GenBank/DDBJ databases">
        <title>Genome assembly of Zosterops borbonicus 15179.</title>
        <authorList>
            <person name="Leroy T."/>
            <person name="Anselmetti Y."/>
            <person name="Tilak M.-K."/>
            <person name="Nabholz B."/>
        </authorList>
    </citation>
    <scope>NUCLEOTIDE SEQUENCE</scope>
    <source>
        <strain evidence="18">HGM_15179</strain>
        <tissue evidence="18">Muscle</tissue>
    </source>
</reference>
<evidence type="ECO:0000256" key="3">
    <source>
        <dbReference type="ARBA" id="ARBA00023015"/>
    </source>
</evidence>
<comment type="caution">
    <text evidence="18">The sequence shown here is derived from an EMBL/GenBank/DDBJ whole genome shotgun (WGS) entry which is preliminary data.</text>
</comment>
<proteinExistence type="predicted"/>
<comment type="function">
    <text evidence="8">Transcription factor required for the formation of correct projections from nociceptive sensory neurons to the dorsal horn of the spinal cord and normal perception of pain.</text>
</comment>
<feature type="compositionally biased region" description="Basic and acidic residues" evidence="14">
    <location>
        <begin position="597"/>
        <end position="607"/>
    </location>
</feature>
<dbReference type="PROSITE" id="PS50803">
    <property type="entry name" value="OAR"/>
    <property type="match status" value="1"/>
</dbReference>
<dbReference type="AlphaFoldDB" id="A0A8K1GSK8"/>
<dbReference type="SUPFAM" id="SSF46689">
    <property type="entry name" value="Homeodomain-like"/>
    <property type="match status" value="1"/>
</dbReference>
<keyword evidence="19" id="KW-1185">Reference proteome</keyword>
<dbReference type="SMART" id="SM00389">
    <property type="entry name" value="HOX"/>
    <property type="match status" value="1"/>
</dbReference>
<keyword evidence="6" id="KW-0804">Transcription</keyword>
<dbReference type="Pfam" id="PF00046">
    <property type="entry name" value="Homeodomain"/>
    <property type="match status" value="1"/>
</dbReference>
<evidence type="ECO:0000256" key="4">
    <source>
        <dbReference type="ARBA" id="ARBA00023125"/>
    </source>
</evidence>
<feature type="compositionally biased region" description="Polar residues" evidence="14">
    <location>
        <begin position="459"/>
        <end position="468"/>
    </location>
</feature>
<sequence length="607" mass="68380">MATGPPCLWLCLAGLLSLRAATALPLRPEPWDQVLAAALRRLREVFDIEELPPDVLPRKKPPQFMVDLFNKVADANGITRAPGLLQGDVVRSFEDRVHVDHHHFYFDISAMEKGEQMLKAEFRVFKLKKTHLSRRSDVQHFCKVEVYELLDSKNKPQKKHLIASRLLSLYTEGWEVFNVTQTVSKWVGNSSSNHGFWITTTYVSNDGVKHDVVTFAKSQGTLQESRSALLVLFTNSNKRRSHSFVHSATRVLMMKRYLTHLFLMSEKKEKAHLSLCKGILQYWPYVDLKAQEGETGRRSRQHLWVMAFFLRLLDLKLVLLFYRVQSDSEHWFMILYDDVKAISIRSILYCSETCLDGAAPFGGHSAGDFDDGFLRRKQRRNRTTFTLQQLEALEAVFAQTHYPDVFTREELALKINLTEARVQVWFQNRRAKWRKTERGASDQEGSKETMAEVAPPARNLNSPSPADQTRNKKEGLEIQQSLSRSVGPTGPFFPSCLPGTLLNTATYAQALSHVASLKGSPLCSCCVPDPMGLSFLPTYGCQSNRTASVAALRMKAREHSEAVLQSANLLPAASSSPTPPPAKPGPEGSQDKQPSPAKEHMEGEKSV</sequence>
<evidence type="ECO:0000259" key="17">
    <source>
        <dbReference type="PROSITE" id="PS50803"/>
    </source>
</evidence>
<keyword evidence="5 12" id="KW-0371">Homeobox</keyword>
<evidence type="ECO:0000256" key="14">
    <source>
        <dbReference type="SAM" id="MobiDB-lite"/>
    </source>
</evidence>
<evidence type="ECO:0000256" key="12">
    <source>
        <dbReference type="PROSITE-ProRule" id="PRU00108"/>
    </source>
</evidence>
<dbReference type="GO" id="GO:0000977">
    <property type="term" value="F:RNA polymerase II transcription regulatory region sequence-specific DNA binding"/>
    <property type="evidence" value="ECO:0007669"/>
    <property type="project" value="TreeGrafter"/>
</dbReference>
<dbReference type="InterPro" id="IPR050649">
    <property type="entry name" value="Paired_Homeobox_TFs"/>
</dbReference>
<feature type="domain" description="OAR" evidence="17">
    <location>
        <begin position="547"/>
        <end position="560"/>
    </location>
</feature>
<dbReference type="InterPro" id="IPR003654">
    <property type="entry name" value="OAR_dom"/>
</dbReference>
<feature type="compositionally biased region" description="Basic and acidic residues" evidence="14">
    <location>
        <begin position="435"/>
        <end position="450"/>
    </location>
</feature>
<dbReference type="InterPro" id="IPR009057">
    <property type="entry name" value="Homeodomain-like_sf"/>
</dbReference>
<comment type="subcellular location">
    <subcellularLocation>
        <location evidence="1 12 13">Nucleus</location>
    </subcellularLocation>
</comment>
<keyword evidence="15" id="KW-0732">Signal</keyword>
<dbReference type="GO" id="GO:0005634">
    <property type="term" value="C:nucleus"/>
    <property type="evidence" value="ECO:0007669"/>
    <property type="project" value="UniProtKB-SubCell"/>
</dbReference>
<feature type="chain" id="PRO_5035419111" description="Dorsal root ganglia homeobox protein" evidence="15">
    <location>
        <begin position="24"/>
        <end position="607"/>
    </location>
</feature>
<dbReference type="PROSITE" id="PS00027">
    <property type="entry name" value="HOMEOBOX_1"/>
    <property type="match status" value="1"/>
</dbReference>
<evidence type="ECO:0000313" key="19">
    <source>
        <dbReference type="Proteomes" id="UP000796761"/>
    </source>
</evidence>
<dbReference type="Pfam" id="PF03826">
    <property type="entry name" value="OAR"/>
    <property type="match status" value="1"/>
</dbReference>
<feature type="signal peptide" evidence="15">
    <location>
        <begin position="1"/>
        <end position="23"/>
    </location>
</feature>
<dbReference type="EMBL" id="SWJQ01000055">
    <property type="protein sequence ID" value="TRZ24012.1"/>
    <property type="molecule type" value="Genomic_DNA"/>
</dbReference>
<dbReference type="InterPro" id="IPR001111">
    <property type="entry name" value="TGF-b_propeptide"/>
</dbReference>
<evidence type="ECO:0000259" key="16">
    <source>
        <dbReference type="PROSITE" id="PS50071"/>
    </source>
</evidence>
<evidence type="ECO:0000256" key="2">
    <source>
        <dbReference type="ARBA" id="ARBA00022473"/>
    </source>
</evidence>
<dbReference type="PANTHER" id="PTHR24329">
    <property type="entry name" value="HOMEOBOX PROTEIN ARISTALESS"/>
    <property type="match status" value="1"/>
</dbReference>
<dbReference type="InterPro" id="IPR017970">
    <property type="entry name" value="Homeobox_CS"/>
</dbReference>
<organism evidence="18 19">
    <name type="scientific">Zosterops borbonicus</name>
    <dbReference type="NCBI Taxonomy" id="364589"/>
    <lineage>
        <taxon>Eukaryota</taxon>
        <taxon>Metazoa</taxon>
        <taxon>Chordata</taxon>
        <taxon>Craniata</taxon>
        <taxon>Vertebrata</taxon>
        <taxon>Euteleostomi</taxon>
        <taxon>Archelosauria</taxon>
        <taxon>Archosauria</taxon>
        <taxon>Dinosauria</taxon>
        <taxon>Saurischia</taxon>
        <taxon>Theropoda</taxon>
        <taxon>Coelurosauria</taxon>
        <taxon>Aves</taxon>
        <taxon>Neognathae</taxon>
        <taxon>Neoaves</taxon>
        <taxon>Telluraves</taxon>
        <taxon>Australaves</taxon>
        <taxon>Passeriformes</taxon>
        <taxon>Sylvioidea</taxon>
        <taxon>Zosteropidae</taxon>
        <taxon>Zosterops</taxon>
    </lineage>
</organism>
<dbReference type="Pfam" id="PF00688">
    <property type="entry name" value="TGFb_propeptide"/>
    <property type="match status" value="1"/>
</dbReference>
<keyword evidence="3" id="KW-0805">Transcription regulation</keyword>
<dbReference type="PROSITE" id="PS50071">
    <property type="entry name" value="HOMEOBOX_2"/>
    <property type="match status" value="1"/>
</dbReference>
<evidence type="ECO:0000256" key="5">
    <source>
        <dbReference type="ARBA" id="ARBA00023155"/>
    </source>
</evidence>
<evidence type="ECO:0000256" key="8">
    <source>
        <dbReference type="ARBA" id="ARBA00058719"/>
    </source>
</evidence>
<dbReference type="GO" id="GO:0000981">
    <property type="term" value="F:DNA-binding transcription factor activity, RNA polymerase II-specific"/>
    <property type="evidence" value="ECO:0007669"/>
    <property type="project" value="InterPro"/>
</dbReference>
<evidence type="ECO:0000256" key="10">
    <source>
        <dbReference type="ARBA" id="ARBA00070091"/>
    </source>
</evidence>
<keyword evidence="2" id="KW-0217">Developmental protein</keyword>
<feature type="region of interest" description="Disordered" evidence="14">
    <location>
        <begin position="565"/>
        <end position="607"/>
    </location>
</feature>
<dbReference type="Gene3D" id="1.10.10.60">
    <property type="entry name" value="Homeodomain-like"/>
    <property type="match status" value="1"/>
</dbReference>
<evidence type="ECO:0000256" key="15">
    <source>
        <dbReference type="SAM" id="SignalP"/>
    </source>
</evidence>
<evidence type="ECO:0000256" key="6">
    <source>
        <dbReference type="ARBA" id="ARBA00023163"/>
    </source>
</evidence>
<protein>
    <recommendedName>
        <fullName evidence="10">Dorsal root ganglia homeobox protein</fullName>
    </recommendedName>
    <alternativeName>
        <fullName evidence="11">Paired-related homeobox protein-like 1</fullName>
    </alternativeName>
</protein>
<accession>A0A8K1GSK8</accession>